<accession>A0A840MTS0</accession>
<comment type="caution">
    <text evidence="1">The sequence shown here is derived from an EMBL/GenBank/DDBJ whole genome shotgun (WGS) entry which is preliminary data.</text>
</comment>
<evidence type="ECO:0000313" key="1">
    <source>
        <dbReference type="EMBL" id="MBB5020637.1"/>
    </source>
</evidence>
<evidence type="ECO:0000313" key="2">
    <source>
        <dbReference type="Proteomes" id="UP000575898"/>
    </source>
</evidence>
<dbReference type="AlphaFoldDB" id="A0A840MTS0"/>
<dbReference type="EMBL" id="JACHHY010000066">
    <property type="protein sequence ID" value="MBB5020637.1"/>
    <property type="molecule type" value="Genomic_DNA"/>
</dbReference>
<proteinExistence type="predicted"/>
<sequence length="110" mass="12461">MEIQTVQLEELMKNPDQYIDSVVVTEGILIVQEDKATLCIESDEESVCLKISDDDFLDRLLDNVPCYVGGKYLYCDSASIIGSVFLEKNNFYISCVVRISIFRGGEVFNF</sequence>
<keyword evidence="2" id="KW-1185">Reference proteome</keyword>
<protein>
    <submittedName>
        <fullName evidence="1">Uncharacterized protein</fullName>
    </submittedName>
</protein>
<name>A0A840MTS0_9PROT</name>
<organism evidence="1 2">
    <name type="scientific">Chitinivorax tropicus</name>
    <dbReference type="NCBI Taxonomy" id="714531"/>
    <lineage>
        <taxon>Bacteria</taxon>
        <taxon>Pseudomonadati</taxon>
        <taxon>Pseudomonadota</taxon>
        <taxon>Betaproteobacteria</taxon>
        <taxon>Chitinivorax</taxon>
    </lineage>
</organism>
<dbReference type="RefSeq" id="WP_184042003.1">
    <property type="nucleotide sequence ID" value="NZ_JACHHY010000066.1"/>
</dbReference>
<dbReference type="Proteomes" id="UP000575898">
    <property type="component" value="Unassembled WGS sequence"/>
</dbReference>
<gene>
    <name evidence="1" type="ORF">HNQ59_003962</name>
</gene>
<reference evidence="1 2" key="1">
    <citation type="submission" date="2020-08" db="EMBL/GenBank/DDBJ databases">
        <title>Genomic Encyclopedia of Type Strains, Phase IV (KMG-IV): sequencing the most valuable type-strain genomes for metagenomic binning, comparative biology and taxonomic classification.</title>
        <authorList>
            <person name="Goeker M."/>
        </authorList>
    </citation>
    <scope>NUCLEOTIDE SEQUENCE [LARGE SCALE GENOMIC DNA]</scope>
    <source>
        <strain evidence="1 2">DSM 27165</strain>
    </source>
</reference>